<gene>
    <name evidence="1" type="ORF">NC998_08330</name>
</gene>
<dbReference type="EMBL" id="JAMPKM010000003">
    <property type="protein sequence ID" value="MEP0817103.1"/>
    <property type="molecule type" value="Genomic_DNA"/>
</dbReference>
<keyword evidence="2" id="KW-1185">Reference proteome</keyword>
<dbReference type="Proteomes" id="UP001464891">
    <property type="component" value="Unassembled WGS sequence"/>
</dbReference>
<reference evidence="1 2" key="1">
    <citation type="submission" date="2022-04" db="EMBL/GenBank/DDBJ databases">
        <title>Positive selection, recombination, and allopatry shape intraspecific diversity of widespread and dominant cyanobacteria.</title>
        <authorList>
            <person name="Wei J."/>
            <person name="Shu W."/>
            <person name="Hu C."/>
        </authorList>
    </citation>
    <scope>NUCLEOTIDE SEQUENCE [LARGE SCALE GENOMIC DNA]</scope>
    <source>
        <strain evidence="1 2">GB2-A4</strain>
    </source>
</reference>
<name>A0ABV0J759_9CYAN</name>
<accession>A0ABV0J759</accession>
<protein>
    <submittedName>
        <fullName evidence="1">Uncharacterized protein</fullName>
    </submittedName>
</protein>
<evidence type="ECO:0000313" key="1">
    <source>
        <dbReference type="EMBL" id="MEP0817103.1"/>
    </source>
</evidence>
<comment type="caution">
    <text evidence="1">The sequence shown here is derived from an EMBL/GenBank/DDBJ whole genome shotgun (WGS) entry which is preliminary data.</text>
</comment>
<dbReference type="RefSeq" id="WP_190439699.1">
    <property type="nucleotide sequence ID" value="NZ_JAMPKM010000003.1"/>
</dbReference>
<dbReference type="NCBIfam" id="NF045598">
    <property type="entry name" value="asr1405_asl0597"/>
    <property type="match status" value="1"/>
</dbReference>
<sequence length="82" mass="9202">MNQSSLNSPVGQVVTVSRCDRWQVYQRLQELGVQCWCAGDGTLSVEVQTVGEAVQLRSVIQHLTAARSELIDWLDLCWQLKA</sequence>
<evidence type="ECO:0000313" key="2">
    <source>
        <dbReference type="Proteomes" id="UP001464891"/>
    </source>
</evidence>
<dbReference type="InterPro" id="IPR054637">
    <property type="entry name" value="Asr1405_Asl0597-like"/>
</dbReference>
<proteinExistence type="predicted"/>
<organism evidence="1 2">
    <name type="scientific">Trichocoleus desertorum GB2-A4</name>
    <dbReference type="NCBI Taxonomy" id="2933944"/>
    <lineage>
        <taxon>Bacteria</taxon>
        <taxon>Bacillati</taxon>
        <taxon>Cyanobacteriota</taxon>
        <taxon>Cyanophyceae</taxon>
        <taxon>Leptolyngbyales</taxon>
        <taxon>Trichocoleusaceae</taxon>
        <taxon>Trichocoleus</taxon>
    </lineage>
</organism>